<gene>
    <name evidence="2" type="ORF">C2845_PM13G10180</name>
</gene>
<feature type="region of interest" description="Disordered" evidence="1">
    <location>
        <begin position="184"/>
        <end position="205"/>
    </location>
</feature>
<proteinExistence type="predicted"/>
<organism evidence="2 3">
    <name type="scientific">Panicum miliaceum</name>
    <name type="common">Proso millet</name>
    <name type="synonym">Broomcorn millet</name>
    <dbReference type="NCBI Taxonomy" id="4540"/>
    <lineage>
        <taxon>Eukaryota</taxon>
        <taxon>Viridiplantae</taxon>
        <taxon>Streptophyta</taxon>
        <taxon>Embryophyta</taxon>
        <taxon>Tracheophyta</taxon>
        <taxon>Spermatophyta</taxon>
        <taxon>Magnoliopsida</taxon>
        <taxon>Liliopsida</taxon>
        <taxon>Poales</taxon>
        <taxon>Poaceae</taxon>
        <taxon>PACMAD clade</taxon>
        <taxon>Panicoideae</taxon>
        <taxon>Panicodae</taxon>
        <taxon>Paniceae</taxon>
        <taxon>Panicinae</taxon>
        <taxon>Panicum</taxon>
        <taxon>Panicum sect. Panicum</taxon>
    </lineage>
</organism>
<keyword evidence="3" id="KW-1185">Reference proteome</keyword>
<comment type="caution">
    <text evidence="2">The sequence shown here is derived from an EMBL/GenBank/DDBJ whole genome shotgun (WGS) entry which is preliminary data.</text>
</comment>
<protein>
    <submittedName>
        <fullName evidence="2">Uncharacterized protein</fullName>
    </submittedName>
</protein>
<sequence>MKSLRTLKSFGFKANSLDNIMTAQADQFKRSYLPMDRFVRMFHGGIIKENGEFENMNEDVELFDSPLSLNDVIDHVISKHHCDHDEISLRGRFDCDVQRPSHVIAPTDFDTMVASDDFDDGTFEEEEADMDEDDISLGFEENEYDCSDEGESDNDSDTEEEELYDNVVGGQVEVDVNFVQEGDGYEQNDEEEECNDGSMSHSGNHEDGRFSYTTEEIRMLKQAHVTIPTVSNAKDLSIIHRAICDSNLFENESVIDVENPQIRKGTKFNYLEELQFFLVDYAVWHHRPFNVIHLDKRVRYDVLCKQGCLWGVWARIIRGTCQWKITLVHHPSRSKMAHPTFPLLETFYDSKHRAHVIVDHGEVLQPLRLHTHSPLRWDERYAPFLRRAEERADTDDEDDIVDEYDDITRAGVQPEMAPLENYMAQQFARLANEAGVAIAHASGGQNGGGRTCFC</sequence>
<feature type="compositionally biased region" description="Acidic residues" evidence="1">
    <location>
        <begin position="184"/>
        <end position="195"/>
    </location>
</feature>
<evidence type="ECO:0000256" key="1">
    <source>
        <dbReference type="SAM" id="MobiDB-lite"/>
    </source>
</evidence>
<dbReference type="EMBL" id="PQIB02000008">
    <property type="protein sequence ID" value="RLN05101.1"/>
    <property type="molecule type" value="Genomic_DNA"/>
</dbReference>
<dbReference type="STRING" id="4540.A0A3L6RMI0"/>
<dbReference type="OrthoDB" id="721715at2759"/>
<evidence type="ECO:0000313" key="2">
    <source>
        <dbReference type="EMBL" id="RLN05101.1"/>
    </source>
</evidence>
<reference evidence="3" key="1">
    <citation type="journal article" date="2019" name="Nat. Commun.">
        <title>The genome of broomcorn millet.</title>
        <authorList>
            <person name="Zou C."/>
            <person name="Miki D."/>
            <person name="Li D."/>
            <person name="Tang Q."/>
            <person name="Xiao L."/>
            <person name="Rajput S."/>
            <person name="Deng P."/>
            <person name="Jia W."/>
            <person name="Huang R."/>
            <person name="Zhang M."/>
            <person name="Sun Y."/>
            <person name="Hu J."/>
            <person name="Fu X."/>
            <person name="Schnable P.S."/>
            <person name="Li F."/>
            <person name="Zhang H."/>
            <person name="Feng B."/>
            <person name="Zhu X."/>
            <person name="Liu R."/>
            <person name="Schnable J.C."/>
            <person name="Zhu J.-K."/>
            <person name="Zhang H."/>
        </authorList>
    </citation>
    <scope>NUCLEOTIDE SEQUENCE [LARGE SCALE GENOMIC DNA]</scope>
</reference>
<accession>A0A3L6RMI0</accession>
<dbReference type="Proteomes" id="UP000275267">
    <property type="component" value="Unassembled WGS sequence"/>
</dbReference>
<name>A0A3L6RMI0_PANMI</name>
<evidence type="ECO:0000313" key="3">
    <source>
        <dbReference type="Proteomes" id="UP000275267"/>
    </source>
</evidence>
<dbReference type="AlphaFoldDB" id="A0A3L6RMI0"/>